<dbReference type="Pfam" id="PF13598">
    <property type="entry name" value="DUF4139"/>
    <property type="match status" value="1"/>
</dbReference>
<dbReference type="InterPro" id="IPR011935">
    <property type="entry name" value="CHP02231"/>
</dbReference>
<evidence type="ECO:0000313" key="4">
    <source>
        <dbReference type="EMBL" id="KXJ89179.1"/>
    </source>
</evidence>
<reference evidence="5" key="1">
    <citation type="submission" date="2016-02" db="EMBL/GenBank/DDBJ databases">
        <title>Draft genome sequence of Microdochium bolleyi, a fungal endophyte of beachgrass.</title>
        <authorList>
            <consortium name="DOE Joint Genome Institute"/>
            <person name="David A.S."/>
            <person name="May G."/>
            <person name="Haridas S."/>
            <person name="Lim J."/>
            <person name="Wang M."/>
            <person name="Labutti K."/>
            <person name="Lipzen A."/>
            <person name="Barry K."/>
            <person name="Grigoriev I.V."/>
        </authorList>
    </citation>
    <scope>NUCLEOTIDE SEQUENCE [LARGE SCALE GENOMIC DNA]</scope>
    <source>
        <strain evidence="5">J235TASD1</strain>
    </source>
</reference>
<feature type="region of interest" description="Disordered" evidence="1">
    <location>
        <begin position="1"/>
        <end position="21"/>
    </location>
</feature>
<dbReference type="Proteomes" id="UP000070501">
    <property type="component" value="Unassembled WGS sequence"/>
</dbReference>
<dbReference type="InParanoid" id="A0A136IWM9"/>
<name>A0A136IWM9_9PEZI</name>
<feature type="compositionally biased region" description="Polar residues" evidence="1">
    <location>
        <begin position="509"/>
        <end position="527"/>
    </location>
</feature>
<evidence type="ECO:0000313" key="5">
    <source>
        <dbReference type="Proteomes" id="UP000070501"/>
    </source>
</evidence>
<feature type="compositionally biased region" description="Polar residues" evidence="1">
    <location>
        <begin position="465"/>
        <end position="481"/>
    </location>
</feature>
<evidence type="ECO:0000259" key="2">
    <source>
        <dbReference type="Pfam" id="PF13598"/>
    </source>
</evidence>
<accession>A0A136IWM9</accession>
<organism evidence="4 5">
    <name type="scientific">Microdochium bolleyi</name>
    <dbReference type="NCBI Taxonomy" id="196109"/>
    <lineage>
        <taxon>Eukaryota</taxon>
        <taxon>Fungi</taxon>
        <taxon>Dikarya</taxon>
        <taxon>Ascomycota</taxon>
        <taxon>Pezizomycotina</taxon>
        <taxon>Sordariomycetes</taxon>
        <taxon>Xylariomycetidae</taxon>
        <taxon>Xylariales</taxon>
        <taxon>Microdochiaceae</taxon>
        <taxon>Microdochium</taxon>
    </lineage>
</organism>
<evidence type="ECO:0000256" key="1">
    <source>
        <dbReference type="SAM" id="MobiDB-lite"/>
    </source>
</evidence>
<dbReference type="EMBL" id="KQ964256">
    <property type="protein sequence ID" value="KXJ89179.1"/>
    <property type="molecule type" value="Genomic_DNA"/>
</dbReference>
<dbReference type="STRING" id="196109.A0A136IWM9"/>
<protein>
    <recommendedName>
        <fullName evidence="6">DUF4139 domain-containing protein</fullName>
    </recommendedName>
</protein>
<dbReference type="InterPro" id="IPR037291">
    <property type="entry name" value="DUF4139"/>
</dbReference>
<dbReference type="InterPro" id="IPR025554">
    <property type="entry name" value="DUF4140"/>
</dbReference>
<feature type="compositionally biased region" description="Polar residues" evidence="1">
    <location>
        <begin position="805"/>
        <end position="822"/>
    </location>
</feature>
<feature type="compositionally biased region" description="Polar residues" evidence="1">
    <location>
        <begin position="578"/>
        <end position="593"/>
    </location>
</feature>
<keyword evidence="5" id="KW-1185">Reference proteome</keyword>
<feature type="region of interest" description="Disordered" evidence="1">
    <location>
        <begin position="861"/>
        <end position="900"/>
    </location>
</feature>
<dbReference type="OrthoDB" id="10068793at2759"/>
<dbReference type="AlphaFoldDB" id="A0A136IWM9"/>
<feature type="region of interest" description="Disordered" evidence="1">
    <location>
        <begin position="790"/>
        <end position="832"/>
    </location>
</feature>
<feature type="region of interest" description="Disordered" evidence="1">
    <location>
        <begin position="104"/>
        <end position="140"/>
    </location>
</feature>
<dbReference type="Pfam" id="PF13600">
    <property type="entry name" value="DUF4140"/>
    <property type="match status" value="1"/>
</dbReference>
<gene>
    <name evidence="4" type="ORF">Micbo1qcDRAFT_235504</name>
</gene>
<feature type="compositionally biased region" description="Gly residues" evidence="1">
    <location>
        <begin position="484"/>
        <end position="494"/>
    </location>
</feature>
<dbReference type="PANTHER" id="PTHR31005">
    <property type="entry name" value="DUF4139 DOMAIN-CONTAINING PROTEIN"/>
    <property type="match status" value="1"/>
</dbReference>
<feature type="region of interest" description="Disordered" evidence="1">
    <location>
        <begin position="460"/>
        <end position="550"/>
    </location>
</feature>
<feature type="domain" description="DUF4139" evidence="2">
    <location>
        <begin position="351"/>
        <end position="752"/>
    </location>
</feature>
<proteinExistence type="predicted"/>
<feature type="domain" description="DUF4140" evidence="3">
    <location>
        <begin position="39"/>
        <end position="180"/>
    </location>
</feature>
<dbReference type="PANTHER" id="PTHR31005:SF8">
    <property type="entry name" value="DUF4139 DOMAIN-CONTAINING PROTEIN"/>
    <property type="match status" value="1"/>
</dbReference>
<feature type="region of interest" description="Disordered" evidence="1">
    <location>
        <begin position="568"/>
        <end position="593"/>
    </location>
</feature>
<evidence type="ECO:0008006" key="6">
    <source>
        <dbReference type="Google" id="ProtNLM"/>
    </source>
</evidence>
<evidence type="ECO:0000259" key="3">
    <source>
        <dbReference type="Pfam" id="PF13600"/>
    </source>
</evidence>
<feature type="compositionally biased region" description="Polar residues" evidence="1">
    <location>
        <begin position="535"/>
        <end position="547"/>
    </location>
</feature>
<sequence length="935" mass="99812">MVFGSIARPASPPPASGLAPDDGGHAIRFLLRDLPTRSVRLSPTRAHVVRALDDIHLEHGTNYITIVGLSPTIDDQSVKLDATGPATITDISVHLLPNRDIFEDIYPDTGDSDDSDTLSDSSDSASEAGQDAPGSSQQGAKFLEESETVVALRQQLASLCDEQHRAEELVASAEVRLKFLHAYGRRITDPVPIVSRDVEQPPPRPEIDIVASLETYRAEREKAFCDNMQGKTQGRQIQDKIRKLTSQIERELKVAGKARSEALKLKSKAAIVREKERQRKERKFVERTKEKLRIRQEREACWPRNVYVVKVTLETVTLTPGSTRRNSVSSDTVHLSTSVQTDADEKVVGGLTLSYMTTSAYWSPTYDLSLSTVSNSATLCFDAMLTNHTSETWSNCKVSLTTSQAESTDLTDKLPHLLSWQIKIADRDGADPSEEHPLDNILYSKEEQAQKSSRFFQCHAPNPFGTRSTTHGLPGSSNTVASSGGFGSNGGGLFGQSTTPSGGGLFGSPQASVTTAPVASPRNNESPNAHMVSAPGSNVPTPGSRNEGSAHVSALGAKAGGFGSTEAAAVGGDKATEGNANDPGNTDTNDLNATSASQLLPDTTAFGNVGPISFDEDESSFVQMGLTSNYDLPGARTLKPTAPTKNGVGGSSRQRVARITNFTDINFSRTVVAKYKAAAYLRVKLCNSSKIPILSGPASLTLDGSFLGRTQLPPPSGSKLFGQSGSAAGRCVKPGEYMHLDLGMDPTIEVSYLGPLVKLNTAGSGAAGFLLGSSKETTRVYTRHITLFSRREHGSESSSSDGRNTKNAAKTSVSGSRESTPPSAAAKPVTITVLDQVPTTEDERLRIEVLKPVGLTSGGTKVAIKSSGMWPPSSPSHRSGSGDDDDDTSWGKAEARMLPSGKVEWDVTLNPSRMVKLTLEYQCSHPKGESVTNVS</sequence>
<feature type="compositionally biased region" description="Acidic residues" evidence="1">
    <location>
        <begin position="104"/>
        <end position="117"/>
    </location>
</feature>